<sequence length="378" mass="43252">MPLYIDIGDQFSSILGHNARIPIANSSQKTIEVKKLFRLTPFDEENADKGGKKSVASHNEDDDLEVEANINFSIGKLNRYDKKGLYGMTDERVYDPNVVALRESPPSRMKDRHLLPNDQEYKTERDYINNVNNQMSNETRCQTCARINTVGSKIKQVKTAGTKGSSHSMWVQEVKIEKQGTSSESASSWRASLHASGSEERNISHHYCDALGPDTCSECSTYNVRRKSYRAMRSRFPDIDTSAMSLVAPRYAKLFRNKEMTHCRYCDRKSLPSQIDRSPNTYRLRRTDRPSRFGKLDIVHQRKTRPRDIHPTLETSDDLRHEREKTLPYIKYKQNNRIVSLPNVNVTENSFLSNKKSVDGYSIGGKSNLSCKKVQKSS</sequence>
<evidence type="ECO:0000313" key="2">
    <source>
        <dbReference type="Proteomes" id="UP000749559"/>
    </source>
</evidence>
<dbReference type="Proteomes" id="UP000749559">
    <property type="component" value="Unassembled WGS sequence"/>
</dbReference>
<dbReference type="EMBL" id="CAIIXF020000006">
    <property type="protein sequence ID" value="CAH1786050.1"/>
    <property type="molecule type" value="Genomic_DNA"/>
</dbReference>
<protein>
    <submittedName>
        <fullName evidence="1">Uncharacterized protein</fullName>
    </submittedName>
</protein>
<reference evidence="1" key="1">
    <citation type="submission" date="2022-03" db="EMBL/GenBank/DDBJ databases">
        <authorList>
            <person name="Martin C."/>
        </authorList>
    </citation>
    <scope>NUCLEOTIDE SEQUENCE</scope>
</reference>
<gene>
    <name evidence="1" type="ORF">OFUS_LOCUS12016</name>
</gene>
<keyword evidence="2" id="KW-1185">Reference proteome</keyword>
<evidence type="ECO:0000313" key="1">
    <source>
        <dbReference type="EMBL" id="CAH1786050.1"/>
    </source>
</evidence>
<proteinExistence type="predicted"/>
<name>A0A8S4NVS2_OWEFU</name>
<accession>A0A8S4NVS2</accession>
<organism evidence="1 2">
    <name type="scientific">Owenia fusiformis</name>
    <name type="common">Polychaete worm</name>
    <dbReference type="NCBI Taxonomy" id="6347"/>
    <lineage>
        <taxon>Eukaryota</taxon>
        <taxon>Metazoa</taxon>
        <taxon>Spiralia</taxon>
        <taxon>Lophotrochozoa</taxon>
        <taxon>Annelida</taxon>
        <taxon>Polychaeta</taxon>
        <taxon>Sedentaria</taxon>
        <taxon>Canalipalpata</taxon>
        <taxon>Sabellida</taxon>
        <taxon>Oweniida</taxon>
        <taxon>Oweniidae</taxon>
        <taxon>Owenia</taxon>
    </lineage>
</organism>
<dbReference type="AlphaFoldDB" id="A0A8S4NVS2"/>
<comment type="caution">
    <text evidence="1">The sequence shown here is derived from an EMBL/GenBank/DDBJ whole genome shotgun (WGS) entry which is preliminary data.</text>
</comment>